<evidence type="ECO:0008006" key="4">
    <source>
        <dbReference type="Google" id="ProtNLM"/>
    </source>
</evidence>
<feature type="compositionally biased region" description="Acidic residues" evidence="1">
    <location>
        <begin position="9"/>
        <end position="19"/>
    </location>
</feature>
<proteinExistence type="predicted"/>
<comment type="caution">
    <text evidence="2">The sequence shown here is derived from an EMBL/GenBank/DDBJ whole genome shotgun (WGS) entry which is preliminary data.</text>
</comment>
<evidence type="ECO:0000256" key="1">
    <source>
        <dbReference type="SAM" id="MobiDB-lite"/>
    </source>
</evidence>
<evidence type="ECO:0000313" key="3">
    <source>
        <dbReference type="Proteomes" id="UP000216312"/>
    </source>
</evidence>
<gene>
    <name evidence="2" type="ORF">CGW93_03455</name>
</gene>
<feature type="region of interest" description="Disordered" evidence="1">
    <location>
        <begin position="1"/>
        <end position="45"/>
    </location>
</feature>
<feature type="compositionally biased region" description="Basic and acidic residues" evidence="1">
    <location>
        <begin position="31"/>
        <end position="45"/>
    </location>
</feature>
<reference evidence="3" key="1">
    <citation type="submission" date="2017-07" db="EMBL/GenBank/DDBJ databases">
        <title>Novel pathways for hydrocarbon cycling and metabolic interdependencies in hydrothermal sediment communities.</title>
        <authorList>
            <person name="Dombrowski N."/>
            <person name="Seitz K."/>
            <person name="Teske A."/>
            <person name="Baker B."/>
        </authorList>
    </citation>
    <scope>NUCLEOTIDE SEQUENCE [LARGE SCALE GENOMIC DNA]</scope>
</reference>
<evidence type="ECO:0000313" key="2">
    <source>
        <dbReference type="EMBL" id="OYV02870.1"/>
    </source>
</evidence>
<sequence length="334" mass="35886">MHITCGLDGNEDADADGEVDSTLVGDPADETDPRLPDSDNDLLKDCVDPSPYAGDGFVDDVDFDGLLDHYEVFFTRTDTNDQDTDEDGIADGFYDMGTGLPAYPDTSYDPGAGDLSGELGKIRIVWTGTAWNVIFDRTASYPYNDLGYNKFSEPGIDTVFIYYDYVNNKPDTLYLARTSLPGTDTDMDGIQDGTEMGLGPGNNNVLTDPGTGPTGADQTRDDIFVPDADQAGVATMTDPFNRDTDGDWLVDGIQEDYTGATGTDPDGVDTWQGGNRGNGAIAGDANVDNVWDPVETWTETDPNSVNTDGDNLPDEVDWAFTGRQGGALDADFDD</sequence>
<protein>
    <recommendedName>
        <fullName evidence="4">Protective antigen Ca-binding domain-containing protein</fullName>
    </recommendedName>
</protein>
<organism evidence="2 3">
    <name type="scientific">candidate division WOR-3 bacterium 4484_18</name>
    <dbReference type="NCBI Taxonomy" id="2020626"/>
    <lineage>
        <taxon>Bacteria</taxon>
        <taxon>Bacteria division WOR-3</taxon>
    </lineage>
</organism>
<name>A0A257LTX4_UNCW3</name>
<accession>A0A257LTX4</accession>
<dbReference type="EMBL" id="NMUJ01000044">
    <property type="protein sequence ID" value="OYV02870.1"/>
    <property type="molecule type" value="Genomic_DNA"/>
</dbReference>
<dbReference type="AlphaFoldDB" id="A0A257LTX4"/>
<feature type="non-terminal residue" evidence="2">
    <location>
        <position position="334"/>
    </location>
</feature>
<dbReference type="Proteomes" id="UP000216312">
    <property type="component" value="Unassembled WGS sequence"/>
</dbReference>